<feature type="compositionally biased region" description="Basic and acidic residues" evidence="1">
    <location>
        <begin position="690"/>
        <end position="699"/>
    </location>
</feature>
<feature type="transmembrane region" description="Helical" evidence="2">
    <location>
        <begin position="234"/>
        <end position="254"/>
    </location>
</feature>
<name>A0AAD6YHT4_9AGAR</name>
<dbReference type="Proteomes" id="UP001219525">
    <property type="component" value="Unassembled WGS sequence"/>
</dbReference>
<feature type="region of interest" description="Disordered" evidence="1">
    <location>
        <begin position="207"/>
        <end position="226"/>
    </location>
</feature>
<proteinExistence type="predicted"/>
<organism evidence="3 4">
    <name type="scientific">Mycena pura</name>
    <dbReference type="NCBI Taxonomy" id="153505"/>
    <lineage>
        <taxon>Eukaryota</taxon>
        <taxon>Fungi</taxon>
        <taxon>Dikarya</taxon>
        <taxon>Basidiomycota</taxon>
        <taxon>Agaricomycotina</taxon>
        <taxon>Agaricomycetes</taxon>
        <taxon>Agaricomycetidae</taxon>
        <taxon>Agaricales</taxon>
        <taxon>Marasmiineae</taxon>
        <taxon>Mycenaceae</taxon>
        <taxon>Mycena</taxon>
    </lineage>
</organism>
<feature type="region of interest" description="Disordered" evidence="1">
    <location>
        <begin position="677"/>
        <end position="699"/>
    </location>
</feature>
<gene>
    <name evidence="3" type="ORF">GGX14DRAFT_394430</name>
</gene>
<feature type="compositionally biased region" description="Basic and acidic residues" evidence="1">
    <location>
        <begin position="529"/>
        <end position="554"/>
    </location>
</feature>
<feature type="compositionally biased region" description="Polar residues" evidence="1">
    <location>
        <begin position="161"/>
        <end position="188"/>
    </location>
</feature>
<reference evidence="3" key="1">
    <citation type="submission" date="2023-03" db="EMBL/GenBank/DDBJ databases">
        <title>Massive genome expansion in bonnet fungi (Mycena s.s.) driven by repeated elements and novel gene families across ecological guilds.</title>
        <authorList>
            <consortium name="Lawrence Berkeley National Laboratory"/>
            <person name="Harder C.B."/>
            <person name="Miyauchi S."/>
            <person name="Viragh M."/>
            <person name="Kuo A."/>
            <person name="Thoen E."/>
            <person name="Andreopoulos B."/>
            <person name="Lu D."/>
            <person name="Skrede I."/>
            <person name="Drula E."/>
            <person name="Henrissat B."/>
            <person name="Morin E."/>
            <person name="Kohler A."/>
            <person name="Barry K."/>
            <person name="LaButti K."/>
            <person name="Morin E."/>
            <person name="Salamov A."/>
            <person name="Lipzen A."/>
            <person name="Mereny Z."/>
            <person name="Hegedus B."/>
            <person name="Baldrian P."/>
            <person name="Stursova M."/>
            <person name="Weitz H."/>
            <person name="Taylor A."/>
            <person name="Grigoriev I.V."/>
            <person name="Nagy L.G."/>
            <person name="Martin F."/>
            <person name="Kauserud H."/>
        </authorList>
    </citation>
    <scope>NUCLEOTIDE SEQUENCE</scope>
    <source>
        <strain evidence="3">9144</strain>
    </source>
</reference>
<feature type="compositionally biased region" description="Low complexity" evidence="1">
    <location>
        <begin position="137"/>
        <end position="160"/>
    </location>
</feature>
<keyword evidence="4" id="KW-1185">Reference proteome</keyword>
<comment type="caution">
    <text evidence="3">The sequence shown here is derived from an EMBL/GenBank/DDBJ whole genome shotgun (WGS) entry which is preliminary data.</text>
</comment>
<feature type="region of interest" description="Disordered" evidence="1">
    <location>
        <begin position="798"/>
        <end position="817"/>
    </location>
</feature>
<evidence type="ECO:0000256" key="1">
    <source>
        <dbReference type="SAM" id="MobiDB-lite"/>
    </source>
</evidence>
<feature type="region of interest" description="Disordered" evidence="1">
    <location>
        <begin position="137"/>
        <end position="193"/>
    </location>
</feature>
<keyword evidence="2" id="KW-1133">Transmembrane helix</keyword>
<keyword evidence="2" id="KW-0812">Transmembrane</keyword>
<evidence type="ECO:0000313" key="3">
    <source>
        <dbReference type="EMBL" id="KAJ7210805.1"/>
    </source>
</evidence>
<dbReference type="AlphaFoldDB" id="A0AAD6YHT4"/>
<evidence type="ECO:0000313" key="4">
    <source>
        <dbReference type="Proteomes" id="UP001219525"/>
    </source>
</evidence>
<feature type="region of interest" description="Disordered" evidence="1">
    <location>
        <begin position="722"/>
        <end position="744"/>
    </location>
</feature>
<evidence type="ECO:0000256" key="2">
    <source>
        <dbReference type="SAM" id="Phobius"/>
    </source>
</evidence>
<accession>A0AAD6YHT4</accession>
<keyword evidence="2" id="KW-0472">Membrane</keyword>
<feature type="transmembrane region" description="Helical" evidence="2">
    <location>
        <begin position="629"/>
        <end position="647"/>
    </location>
</feature>
<dbReference type="EMBL" id="JARJCW010000027">
    <property type="protein sequence ID" value="KAJ7210805.1"/>
    <property type="molecule type" value="Genomic_DNA"/>
</dbReference>
<protein>
    <submittedName>
        <fullName evidence="3">Uncharacterized protein</fullName>
    </submittedName>
</protein>
<feature type="compositionally biased region" description="Polar residues" evidence="1">
    <location>
        <begin position="212"/>
        <end position="222"/>
    </location>
</feature>
<feature type="region of interest" description="Disordered" evidence="1">
    <location>
        <begin position="529"/>
        <end position="557"/>
    </location>
</feature>
<sequence length="817" mass="87290">MVWGVDCNNTTYYDVFYVSFAARPVANIQWDLARRKVPQLMPIFYLSAGSAVYIYGIDQTGEDQQADIAFTLGNIQSTHHYTGSEAYVYHALFFSATGLAVDDTHTVSWVLDTDPSIDAVLQLTLFDYAIVTRGTAAPTADAPTAATPSATPAADVDTPDSNMSEGHSILESSPLSRSTMQRESSSFGWGSAGQAADDAPFTTSFHGAASALGNSKPSSSQVPRVGAHTHPNTAVILVASLGPLIIGGLGTIGFRKWRRIRHRQRPAPAEGRPHRRLIQPFVLDAHTRQGPAAAGPYKKLRDLVENVNLHAESAVCLFAHNAPRRTVIEDSVTRHDSSGDHRPTAGDRLLQVEERIAQLEAHITHAEPPPTLSPTFTPASRSKLPEFGHVTTVTCPDQPGCHIAACYLANPCLIASFGPTAYLIYELFWHVVNSSALVALRRATLRSTSERCAPTSRSSLRSEEDFSYALLTSFRCSGGCHQRSRQTHRSDLIRTPTSSRTGASTALLTVDKSTAKWYTCGRIGHFASDHGRQVQKGKQEDDRKEKKGGNEWKGGRLPGKLRNKENFYSYTATPPHKISGISDTSSSGRGTVPLSFALGSSTHAGYAARAIKLSFARETAPCWQLVTKYRKYIAFGCAVAVFGALYLEPYLRILLASLAIPAVCSGACLVRSEKPTLRSTGDAGGVRSSRACDRPSRGGCAREEVMVPGACAGFSGRRDQIAHPPAPLGRARDVPPAETPMGYVDGDIDRKVEALLAETASICAEEAGDEDKDGSDAGGGWDGGTVGLAAVSLAAFEGTAVEGSSESTGLRSGGGVG</sequence>